<protein>
    <recommendedName>
        <fullName evidence="3">Orn/DAP/Arg decarboxylase 2 C-terminal domain-containing protein</fullName>
    </recommendedName>
</protein>
<accession>D7FY06</accession>
<organism evidence="4 5">
    <name type="scientific">Ectocarpus siliculosus</name>
    <name type="common">Brown alga</name>
    <name type="synonym">Conferva siliculosa</name>
    <dbReference type="NCBI Taxonomy" id="2880"/>
    <lineage>
        <taxon>Eukaryota</taxon>
        <taxon>Sar</taxon>
        <taxon>Stramenopiles</taxon>
        <taxon>Ochrophyta</taxon>
        <taxon>PX clade</taxon>
        <taxon>Phaeophyceae</taxon>
        <taxon>Ectocarpales</taxon>
        <taxon>Ectocarpaceae</taxon>
        <taxon>Ectocarpus</taxon>
    </lineage>
</organism>
<evidence type="ECO:0000313" key="4">
    <source>
        <dbReference type="EMBL" id="CBJ32419.1"/>
    </source>
</evidence>
<dbReference type="PANTHER" id="PTHR43727:SF2">
    <property type="entry name" value="GROUP IV DECARBOXYLASE"/>
    <property type="match status" value="1"/>
</dbReference>
<evidence type="ECO:0000256" key="2">
    <source>
        <dbReference type="ARBA" id="ARBA00022898"/>
    </source>
</evidence>
<dbReference type="EMBL" id="FN649760">
    <property type="protein sequence ID" value="CBJ32419.1"/>
    <property type="molecule type" value="Genomic_DNA"/>
</dbReference>
<sequence>MPFFWVQVSGMSLDIVRQFPTVTTLNLGGGYKSTDLQTSGAPVMGDFEAFAEETGRKLKLEIEPGIFLVANAGSLVCTAQDLVSTGSGGYEFIKLDAGMTELLRPSLYGALHPIVVVPAEGEGGGEIAEYVVVGHCCESGDLLTPVSGAASEIERRTLAKAEIGDLVVVEGCGAYVAGMSAKNYNSFPEAPEVLLDSAGELHVVWRRQTLEQIFENEMPLPAGI</sequence>
<dbReference type="GO" id="GO:0008836">
    <property type="term" value="F:diaminopimelate decarboxylase activity"/>
    <property type="evidence" value="ECO:0007669"/>
    <property type="project" value="TreeGrafter"/>
</dbReference>
<proteinExistence type="predicted"/>
<dbReference type="Gene3D" id="3.20.20.10">
    <property type="entry name" value="Alanine racemase"/>
    <property type="match status" value="1"/>
</dbReference>
<evidence type="ECO:0000259" key="3">
    <source>
        <dbReference type="Pfam" id="PF00278"/>
    </source>
</evidence>
<dbReference type="AlphaFoldDB" id="D7FY06"/>
<gene>
    <name evidence="4" type="ORF">Esi_0337_0027</name>
</gene>
<dbReference type="SUPFAM" id="SSF50621">
    <property type="entry name" value="Alanine racemase C-terminal domain-like"/>
    <property type="match status" value="1"/>
</dbReference>
<evidence type="ECO:0000256" key="1">
    <source>
        <dbReference type="ARBA" id="ARBA00001933"/>
    </source>
</evidence>
<dbReference type="InterPro" id="IPR022643">
    <property type="entry name" value="De-COase2_C"/>
</dbReference>
<feature type="domain" description="Orn/DAP/Arg decarboxylase 2 C-terminal" evidence="3">
    <location>
        <begin position="69"/>
        <end position="173"/>
    </location>
</feature>
<dbReference type="Gene3D" id="2.40.37.10">
    <property type="entry name" value="Lyase, Ornithine Decarboxylase, Chain A, domain 1"/>
    <property type="match status" value="1"/>
</dbReference>
<dbReference type="InterPro" id="IPR029066">
    <property type="entry name" value="PLP-binding_barrel"/>
</dbReference>
<dbReference type="Proteomes" id="UP000002630">
    <property type="component" value="Unassembled WGS sequence"/>
</dbReference>
<keyword evidence="2" id="KW-0663">Pyridoxal phosphate</keyword>
<dbReference type="Pfam" id="PF00278">
    <property type="entry name" value="Orn_DAP_Arg_deC"/>
    <property type="match status" value="1"/>
</dbReference>
<dbReference type="OrthoDB" id="5034579at2759"/>
<keyword evidence="5" id="KW-1185">Reference proteome</keyword>
<reference evidence="4 5" key="1">
    <citation type="journal article" date="2010" name="Nature">
        <title>The Ectocarpus genome and the independent evolution of multicellularity in brown algae.</title>
        <authorList>
            <person name="Cock J.M."/>
            <person name="Sterck L."/>
            <person name="Rouze P."/>
            <person name="Scornet D."/>
            <person name="Allen A.E."/>
            <person name="Amoutzias G."/>
            <person name="Anthouard V."/>
            <person name="Artiguenave F."/>
            <person name="Aury J.M."/>
            <person name="Badger J.H."/>
            <person name="Beszteri B."/>
            <person name="Billiau K."/>
            <person name="Bonnet E."/>
            <person name="Bothwell J.H."/>
            <person name="Bowler C."/>
            <person name="Boyen C."/>
            <person name="Brownlee C."/>
            <person name="Carrano C.J."/>
            <person name="Charrier B."/>
            <person name="Cho G.Y."/>
            <person name="Coelho S.M."/>
            <person name="Collen J."/>
            <person name="Corre E."/>
            <person name="Da Silva C."/>
            <person name="Delage L."/>
            <person name="Delaroque N."/>
            <person name="Dittami S.M."/>
            <person name="Doulbeau S."/>
            <person name="Elias M."/>
            <person name="Farnham G."/>
            <person name="Gachon C.M."/>
            <person name="Gschloessl B."/>
            <person name="Heesch S."/>
            <person name="Jabbari K."/>
            <person name="Jubin C."/>
            <person name="Kawai H."/>
            <person name="Kimura K."/>
            <person name="Kloareg B."/>
            <person name="Kupper F.C."/>
            <person name="Lang D."/>
            <person name="Le Bail A."/>
            <person name="Leblanc C."/>
            <person name="Lerouge P."/>
            <person name="Lohr M."/>
            <person name="Lopez P.J."/>
            <person name="Martens C."/>
            <person name="Maumus F."/>
            <person name="Michel G."/>
            <person name="Miranda-Saavedra D."/>
            <person name="Morales J."/>
            <person name="Moreau H."/>
            <person name="Motomura T."/>
            <person name="Nagasato C."/>
            <person name="Napoli C.A."/>
            <person name="Nelson D.R."/>
            <person name="Nyvall-Collen P."/>
            <person name="Peters A.F."/>
            <person name="Pommier C."/>
            <person name="Potin P."/>
            <person name="Poulain J."/>
            <person name="Quesneville H."/>
            <person name="Read B."/>
            <person name="Rensing S.A."/>
            <person name="Ritter A."/>
            <person name="Rousvoal S."/>
            <person name="Samanta M."/>
            <person name="Samson G."/>
            <person name="Schroeder D.C."/>
            <person name="Segurens B."/>
            <person name="Strittmatter M."/>
            <person name="Tonon T."/>
            <person name="Tregear J.W."/>
            <person name="Valentin K."/>
            <person name="von Dassow P."/>
            <person name="Yamagishi T."/>
            <person name="Van de Peer Y."/>
            <person name="Wincker P."/>
        </authorList>
    </citation>
    <scope>NUCLEOTIDE SEQUENCE [LARGE SCALE GENOMIC DNA]</scope>
    <source>
        <strain evidence="5">Ec32 / CCAP1310/4</strain>
    </source>
</reference>
<dbReference type="InterPro" id="IPR009006">
    <property type="entry name" value="Ala_racemase/Decarboxylase_C"/>
</dbReference>
<evidence type="ECO:0000313" key="5">
    <source>
        <dbReference type="Proteomes" id="UP000002630"/>
    </source>
</evidence>
<dbReference type="InParanoid" id="D7FY06"/>
<dbReference type="eggNOG" id="KOG0622">
    <property type="taxonomic scope" value="Eukaryota"/>
</dbReference>
<name>D7FY06_ECTSI</name>
<dbReference type="PANTHER" id="PTHR43727">
    <property type="entry name" value="DIAMINOPIMELATE DECARBOXYLASE"/>
    <property type="match status" value="1"/>
</dbReference>
<dbReference type="GO" id="GO:0009089">
    <property type="term" value="P:lysine biosynthetic process via diaminopimelate"/>
    <property type="evidence" value="ECO:0007669"/>
    <property type="project" value="TreeGrafter"/>
</dbReference>
<dbReference type="STRING" id="2880.D7FY06"/>
<comment type="cofactor">
    <cofactor evidence="1">
        <name>pyridoxal 5'-phosphate</name>
        <dbReference type="ChEBI" id="CHEBI:597326"/>
    </cofactor>
</comment>